<feature type="chain" id="PRO_5005465959" evidence="2">
    <location>
        <begin position="27"/>
        <end position="262"/>
    </location>
</feature>
<keyword evidence="2" id="KW-0732">Signal</keyword>
<dbReference type="AlphaFoldDB" id="A0A0K1PSF3"/>
<keyword evidence="4" id="KW-1185">Reference proteome</keyword>
<evidence type="ECO:0000256" key="1">
    <source>
        <dbReference type="SAM" id="MobiDB-lite"/>
    </source>
</evidence>
<feature type="compositionally biased region" description="Low complexity" evidence="1">
    <location>
        <begin position="33"/>
        <end position="72"/>
    </location>
</feature>
<accession>A0A0K1PSF3</accession>
<dbReference type="KEGG" id="llu:AKJ09_03116"/>
<protein>
    <submittedName>
        <fullName evidence="3">Uncharacterized protein</fullName>
    </submittedName>
</protein>
<reference evidence="3 4" key="1">
    <citation type="submission" date="2015-08" db="EMBL/GenBank/DDBJ databases">
        <authorList>
            <person name="Babu N.S."/>
            <person name="Beckwith C.J."/>
            <person name="Beseler K.G."/>
            <person name="Brison A."/>
            <person name="Carone J.V."/>
            <person name="Caskin T.P."/>
            <person name="Diamond M."/>
            <person name="Durham M.E."/>
            <person name="Foxe J.M."/>
            <person name="Go M."/>
            <person name="Henderson B.A."/>
            <person name="Jones I.B."/>
            <person name="McGettigan J.A."/>
            <person name="Micheletti S.J."/>
            <person name="Nasrallah M.E."/>
            <person name="Ortiz D."/>
            <person name="Piller C.R."/>
            <person name="Privatt S.R."/>
            <person name="Schneider S.L."/>
            <person name="Sharp S."/>
            <person name="Smith T.C."/>
            <person name="Stanton J.D."/>
            <person name="Ullery H.E."/>
            <person name="Wilson R.J."/>
            <person name="Serrano M.G."/>
            <person name="Buck G."/>
            <person name="Lee V."/>
            <person name="Wang Y."/>
            <person name="Carvalho R."/>
            <person name="Voegtly L."/>
            <person name="Shi R."/>
            <person name="Duckworth R."/>
            <person name="Johnson A."/>
            <person name="Loviza R."/>
            <person name="Walstead R."/>
            <person name="Shah Z."/>
            <person name="Kiflezghi M."/>
            <person name="Wade K."/>
            <person name="Ball S.L."/>
            <person name="Bradley K.W."/>
            <person name="Asai D.J."/>
            <person name="Bowman C.A."/>
            <person name="Russell D.A."/>
            <person name="Pope W.H."/>
            <person name="Jacobs-Sera D."/>
            <person name="Hendrix R.W."/>
            <person name="Hatfull G.F."/>
        </authorList>
    </citation>
    <scope>NUCLEOTIDE SEQUENCE [LARGE SCALE GENOMIC DNA]</scope>
    <source>
        <strain evidence="3 4">DSM 27648</strain>
    </source>
</reference>
<dbReference type="STRING" id="1391654.AKJ09_03116"/>
<evidence type="ECO:0000256" key="2">
    <source>
        <dbReference type="SAM" id="SignalP"/>
    </source>
</evidence>
<dbReference type="Proteomes" id="UP000064967">
    <property type="component" value="Chromosome"/>
</dbReference>
<gene>
    <name evidence="3" type="ORF">AKJ09_03116</name>
</gene>
<proteinExistence type="predicted"/>
<sequence length="262" mass="27453">MVRTRIRLFGAMLIAGATALATLAVAQPRKPGSKPAKPPAAAKADAAAPAPSAAEDTAAAAGDAGAPTASATSEIPSQAPETSGDGGVRPSPLNPTAQEMPGNVDGGAPPPDYDRLLADIAALRARVAAVSDNLYQSRVAIALQTDGDHGKIARLTVSLDDGVVYTAPPTFIANDLTTVYDHAVAPGRHAITVDVDRKDDRDEAFRTSQRNRFTVDVPRDNRLEVQVKVIDDSNMGKDFPADKNGRYDLRFRVRAVAKPVGK</sequence>
<organism evidence="3 4">
    <name type="scientific">Labilithrix luteola</name>
    <dbReference type="NCBI Taxonomy" id="1391654"/>
    <lineage>
        <taxon>Bacteria</taxon>
        <taxon>Pseudomonadati</taxon>
        <taxon>Myxococcota</taxon>
        <taxon>Polyangia</taxon>
        <taxon>Polyangiales</taxon>
        <taxon>Labilitrichaceae</taxon>
        <taxon>Labilithrix</taxon>
    </lineage>
</organism>
<feature type="signal peptide" evidence="2">
    <location>
        <begin position="1"/>
        <end position="26"/>
    </location>
</feature>
<name>A0A0K1PSF3_9BACT</name>
<dbReference type="EMBL" id="CP012333">
    <property type="protein sequence ID" value="AKU96452.1"/>
    <property type="molecule type" value="Genomic_DNA"/>
</dbReference>
<evidence type="ECO:0000313" key="4">
    <source>
        <dbReference type="Proteomes" id="UP000064967"/>
    </source>
</evidence>
<evidence type="ECO:0000313" key="3">
    <source>
        <dbReference type="EMBL" id="AKU96452.1"/>
    </source>
</evidence>
<feature type="region of interest" description="Disordered" evidence="1">
    <location>
        <begin position="29"/>
        <end position="111"/>
    </location>
</feature>